<feature type="compositionally biased region" description="Polar residues" evidence="1">
    <location>
        <begin position="169"/>
        <end position="179"/>
    </location>
</feature>
<dbReference type="GeneID" id="66856731"/>
<reference evidence="2" key="1">
    <citation type="submission" date="2012-12" db="EMBL/GenBank/DDBJ databases">
        <authorList>
            <person name="Pethick F.E."/>
            <person name="MacFadyen A.C."/>
            <person name="Tang Z."/>
            <person name="Sangal V."/>
            <person name="Tze-Tze L."/>
            <person name="Chu J."/>
            <person name="Guo M."/>
            <person name="Kirby R."/>
            <person name="Hoskisson P.A."/>
            <person name="Herron P.R."/>
            <person name="Hunter I.S."/>
        </authorList>
    </citation>
    <scope>NUCLEOTIDE SEQUENCE</scope>
    <source>
        <strain evidence="2">ATCC 10970</strain>
    </source>
</reference>
<evidence type="ECO:0000313" key="2">
    <source>
        <dbReference type="EMBL" id="QST82506.1"/>
    </source>
</evidence>
<dbReference type="EMBL" id="CP048261">
    <property type="protein sequence ID" value="QST82506.1"/>
    <property type="molecule type" value="Genomic_DNA"/>
</dbReference>
<feature type="region of interest" description="Disordered" evidence="1">
    <location>
        <begin position="155"/>
        <end position="179"/>
    </location>
</feature>
<dbReference type="Proteomes" id="UP000011074">
    <property type="component" value="Chromosome"/>
</dbReference>
<dbReference type="AlphaFoldDB" id="A0A8A1UNT6"/>
<protein>
    <submittedName>
        <fullName evidence="2">Uncharacterized protein</fullName>
    </submittedName>
</protein>
<name>A0A8A1UNT6_STRR1</name>
<sequence length="352" mass="36484">MLTGHGTVSGQGRSADVDSDMLLAGTNTAGGNGAPGAGGGWWTVSTAAEGGSPPYAVWAGRLDGTGEKKLISPDDGRHHVHPVTDGKTVVWAAYQDRWCYLLARPLDGGPVQQLTSSQGIGCAFTTLGVEGKTVTYTDVGYKSRTTRAVYLRMGEGDPVSIPPTGGGNPRTTSTSTPSLHNGKIAFNDCKYTGSTGTLCRIAVLDVATGRRTVVADAKLPAPTALTSRYVYWLEVEDGDTRPRALHRANLDGSDPLVISPASGEDALIIDGLTVSEDAVTVAARTVGGTAGPGTAAKLWQFSPDGTRRERVSCNGGDQVSPASAGARQVVWIDTTTGKRDLVTRTRPAGTCG</sequence>
<evidence type="ECO:0000313" key="3">
    <source>
        <dbReference type="Proteomes" id="UP000011074"/>
    </source>
</evidence>
<accession>A0A8A1UNT6</accession>
<dbReference type="RefSeq" id="WP_139679691.1">
    <property type="nucleotide sequence ID" value="NZ_CP048261.1"/>
</dbReference>
<evidence type="ECO:0000256" key="1">
    <source>
        <dbReference type="SAM" id="MobiDB-lite"/>
    </source>
</evidence>
<proteinExistence type="predicted"/>
<dbReference type="SUPFAM" id="SSF69304">
    <property type="entry name" value="Tricorn protease N-terminal domain"/>
    <property type="match status" value="1"/>
</dbReference>
<gene>
    <name evidence="2" type="ORF">SRIM_022190</name>
</gene>
<reference evidence="2" key="2">
    <citation type="submission" date="2020-01" db="EMBL/GenBank/DDBJ databases">
        <authorList>
            <person name="Algora L."/>
            <person name="Schniete J.K."/>
            <person name="MacFadyen A."/>
            <person name="Hoskisson P.A."/>
            <person name="Hunter I.S."/>
            <person name="Herron P.R."/>
        </authorList>
    </citation>
    <scope>NUCLEOTIDE SEQUENCE</scope>
    <source>
        <strain evidence="2">ATCC 10970</strain>
    </source>
</reference>
<organism evidence="2 3">
    <name type="scientific">Streptomyces rimosus subsp. rimosus (strain ATCC 10970 / DSM 40260 / JCM 4667 / NRRL 2234)</name>
    <dbReference type="NCBI Taxonomy" id="1265868"/>
    <lineage>
        <taxon>Bacteria</taxon>
        <taxon>Bacillati</taxon>
        <taxon>Actinomycetota</taxon>
        <taxon>Actinomycetes</taxon>
        <taxon>Kitasatosporales</taxon>
        <taxon>Streptomycetaceae</taxon>
        <taxon>Streptomyces</taxon>
    </lineage>
</organism>
<reference evidence="2" key="3">
    <citation type="journal article" date="2021" name="bioRxiv">
        <title>Bilateral symmetry of linear streptomycete chromosomes.</title>
        <authorList>
            <person name="Algora-Gallardo L."/>
            <person name="Schniete J.K."/>
            <person name="Mark D.R."/>
            <person name="Hunter I.S."/>
            <person name="Herron P.R."/>
        </authorList>
    </citation>
    <scope>NUCLEOTIDE SEQUENCE</scope>
    <source>
        <strain evidence="2">ATCC 10970</strain>
    </source>
</reference>